<accession>A0A6B9VBH1</accession>
<dbReference type="EMBL" id="CP031001">
    <property type="protein sequence ID" value="QHN78054.1"/>
    <property type="molecule type" value="Genomic_DNA"/>
</dbReference>
<feature type="region of interest" description="Disordered" evidence="1">
    <location>
        <begin position="1"/>
        <end position="79"/>
    </location>
</feature>
<feature type="compositionally biased region" description="Polar residues" evidence="1">
    <location>
        <begin position="118"/>
        <end position="127"/>
    </location>
</feature>
<feature type="region of interest" description="Disordered" evidence="1">
    <location>
        <begin position="92"/>
        <end position="144"/>
    </location>
</feature>
<proteinExistence type="predicted"/>
<dbReference type="AlphaFoldDB" id="A0A6B9VBH1"/>
<dbReference type="Proteomes" id="UP000464620">
    <property type="component" value="Chromosome B09"/>
</dbReference>
<protein>
    <submittedName>
        <fullName evidence="2">Uncharacterized protein</fullName>
    </submittedName>
</protein>
<gene>
    <name evidence="2" type="ORF">DS421_19g658170</name>
</gene>
<reference evidence="2 3" key="1">
    <citation type="submission" date="2020-01" db="EMBL/GenBank/DDBJ databases">
        <title>Genome sequence of Arachis hypogaea, cultivar Shitouqi.</title>
        <authorList>
            <person name="Zhuang W."/>
            <person name="Chen H."/>
            <person name="Varshney R."/>
            <person name="Wang D."/>
            <person name="Ming R."/>
        </authorList>
    </citation>
    <scope>NUCLEOTIDE SEQUENCE [LARGE SCALE GENOMIC DNA]</scope>
    <source>
        <tissue evidence="2">Young leaf</tissue>
    </source>
</reference>
<name>A0A6B9VBH1_ARAHY</name>
<evidence type="ECO:0000313" key="3">
    <source>
        <dbReference type="Proteomes" id="UP000464620"/>
    </source>
</evidence>
<feature type="compositionally biased region" description="Basic and acidic residues" evidence="1">
    <location>
        <begin position="38"/>
        <end position="49"/>
    </location>
</feature>
<feature type="compositionally biased region" description="Polar residues" evidence="1">
    <location>
        <begin position="1"/>
        <end position="35"/>
    </location>
</feature>
<evidence type="ECO:0000313" key="2">
    <source>
        <dbReference type="EMBL" id="QHN78054.1"/>
    </source>
</evidence>
<organism evidence="2 3">
    <name type="scientific">Arachis hypogaea</name>
    <name type="common">Peanut</name>
    <dbReference type="NCBI Taxonomy" id="3818"/>
    <lineage>
        <taxon>Eukaryota</taxon>
        <taxon>Viridiplantae</taxon>
        <taxon>Streptophyta</taxon>
        <taxon>Embryophyta</taxon>
        <taxon>Tracheophyta</taxon>
        <taxon>Spermatophyta</taxon>
        <taxon>Magnoliopsida</taxon>
        <taxon>eudicotyledons</taxon>
        <taxon>Gunneridae</taxon>
        <taxon>Pentapetalae</taxon>
        <taxon>rosids</taxon>
        <taxon>fabids</taxon>
        <taxon>Fabales</taxon>
        <taxon>Fabaceae</taxon>
        <taxon>Papilionoideae</taxon>
        <taxon>50 kb inversion clade</taxon>
        <taxon>dalbergioids sensu lato</taxon>
        <taxon>Dalbergieae</taxon>
        <taxon>Pterocarpus clade</taxon>
        <taxon>Arachis</taxon>
    </lineage>
</organism>
<sequence>MVSSDQSNGSSIEQTDSNSNSQAGLSEQTSEQSPVNKEVNEIESTDRAGSDLQESSTSFDGSKDAVNSRLPSKFDSQVDMVSTATLPVAGNDTSIVKNEEPASVDFISQSGAADEEPMSSSNSTSKTVPEAIEKHDSASSAGSANPECDLYHGSWIHDPFHWDHYIEMIHAQ</sequence>
<evidence type="ECO:0000256" key="1">
    <source>
        <dbReference type="SAM" id="MobiDB-lite"/>
    </source>
</evidence>